<reference evidence="4" key="1">
    <citation type="submission" date="2012-02" db="EMBL/GenBank/DDBJ databases">
        <title>The complete genome of Solitalea canadensis DSM 3403.</title>
        <authorList>
            <consortium name="US DOE Joint Genome Institute (JGI-PGF)"/>
            <person name="Lucas S."/>
            <person name="Copeland A."/>
            <person name="Lapidus A."/>
            <person name="Glavina del Rio T."/>
            <person name="Dalin E."/>
            <person name="Tice H."/>
            <person name="Bruce D."/>
            <person name="Goodwin L."/>
            <person name="Pitluck S."/>
            <person name="Peters L."/>
            <person name="Ovchinnikova G."/>
            <person name="Lu M."/>
            <person name="Kyrpides N."/>
            <person name="Mavromatis K."/>
            <person name="Ivanova N."/>
            <person name="Brettin T."/>
            <person name="Detter J.C."/>
            <person name="Han C."/>
            <person name="Larimer F."/>
            <person name="Land M."/>
            <person name="Hauser L."/>
            <person name="Markowitz V."/>
            <person name="Cheng J.-F."/>
            <person name="Hugenholtz P."/>
            <person name="Woyke T."/>
            <person name="Wu D."/>
            <person name="Spring S."/>
            <person name="Schroeder M."/>
            <person name="Kopitz M."/>
            <person name="Brambilla E."/>
            <person name="Klenk H.-P."/>
            <person name="Eisen J.A."/>
        </authorList>
    </citation>
    <scope>NUCLEOTIDE SEQUENCE</scope>
    <source>
        <strain evidence="4">DSM 3403</strain>
    </source>
</reference>
<dbReference type="InterPro" id="IPR003719">
    <property type="entry name" value="Phenazine_PhzF-like"/>
</dbReference>
<feature type="active site" evidence="3">
    <location>
        <position position="46"/>
    </location>
</feature>
<evidence type="ECO:0000256" key="2">
    <source>
        <dbReference type="ARBA" id="ARBA00023235"/>
    </source>
</evidence>
<proteinExistence type="inferred from homology"/>
<evidence type="ECO:0000256" key="3">
    <source>
        <dbReference type="PIRSR" id="PIRSR016184-1"/>
    </source>
</evidence>
<organism evidence="4 5">
    <name type="scientific">Solitalea canadensis (strain ATCC 29591 / DSM 3403 / JCM 21819 / LMG 8368 / NBRC 15130 / NCIMB 12057 / USAM 9D)</name>
    <name type="common">Flexibacter canadensis</name>
    <dbReference type="NCBI Taxonomy" id="929556"/>
    <lineage>
        <taxon>Bacteria</taxon>
        <taxon>Pseudomonadati</taxon>
        <taxon>Bacteroidota</taxon>
        <taxon>Sphingobacteriia</taxon>
        <taxon>Sphingobacteriales</taxon>
        <taxon>Sphingobacteriaceae</taxon>
        <taxon>Solitalea</taxon>
    </lineage>
</organism>
<dbReference type="KEGG" id="scn:Solca_4238"/>
<dbReference type="SUPFAM" id="SSF54506">
    <property type="entry name" value="Diaminopimelate epimerase-like"/>
    <property type="match status" value="1"/>
</dbReference>
<dbReference type="PANTHER" id="PTHR13774:SF17">
    <property type="entry name" value="PHENAZINE BIOSYNTHESIS-LIKE DOMAIN-CONTAINING PROTEIN"/>
    <property type="match status" value="1"/>
</dbReference>
<sequence length="262" mass="29386">MNIKIYQIDAFASQLFKGNPAAVCPLSEWLPDEKMRLIAAENNLSETAFFVQKNGQVELRWFTPKIEVNLCGHATLATAYVFFEEMGYPEDVIRFQTKSGELTVEKRNHMYMLNFPAKHAEPTSAYPQQMLDALKCNPVEILKHTNDFIVVVRTQQEVAQLSPDHTLLKNSGIRAVGVTAVGDEVDFVSRFFAPGSGVDEDPVTGSVHTMLIPYWAKKLNKEVFYAKQLSERGGTLKCKLIGDRVEIGGAAKLFLKGEIYLH</sequence>
<dbReference type="NCBIfam" id="TIGR00654">
    <property type="entry name" value="PhzF_family"/>
    <property type="match status" value="1"/>
</dbReference>
<dbReference type="RefSeq" id="WP_014682450.1">
    <property type="nucleotide sequence ID" value="NC_017770.1"/>
</dbReference>
<dbReference type="HOGENOM" id="CLU_048756_2_2_10"/>
<dbReference type="GO" id="GO:0005737">
    <property type="term" value="C:cytoplasm"/>
    <property type="evidence" value="ECO:0007669"/>
    <property type="project" value="TreeGrafter"/>
</dbReference>
<dbReference type="OrthoDB" id="9788221at2"/>
<protein>
    <submittedName>
        <fullName evidence="4">Phenazine biosynthesis protein PhzF family</fullName>
    </submittedName>
</protein>
<comment type="similarity">
    <text evidence="1">Belongs to the PhzF family.</text>
</comment>
<keyword evidence="5" id="KW-1185">Reference proteome</keyword>
<dbReference type="GO" id="GO:0016853">
    <property type="term" value="F:isomerase activity"/>
    <property type="evidence" value="ECO:0007669"/>
    <property type="project" value="UniProtKB-KW"/>
</dbReference>
<dbReference type="Proteomes" id="UP000007590">
    <property type="component" value="Chromosome"/>
</dbReference>
<name>H8KLS4_SOLCM</name>
<keyword evidence="2" id="KW-0413">Isomerase</keyword>
<dbReference type="Pfam" id="PF02567">
    <property type="entry name" value="PhzC-PhzF"/>
    <property type="match status" value="1"/>
</dbReference>
<dbReference type="AlphaFoldDB" id="H8KLS4"/>
<accession>H8KLS4</accession>
<dbReference type="PANTHER" id="PTHR13774">
    <property type="entry name" value="PHENAZINE BIOSYNTHESIS PROTEIN"/>
    <property type="match status" value="1"/>
</dbReference>
<dbReference type="PIRSF" id="PIRSF016184">
    <property type="entry name" value="PhzC_PhzF"/>
    <property type="match status" value="1"/>
</dbReference>
<dbReference type="EMBL" id="CP003349">
    <property type="protein sequence ID" value="AFD09228.1"/>
    <property type="molecule type" value="Genomic_DNA"/>
</dbReference>
<dbReference type="Gene3D" id="3.10.310.10">
    <property type="entry name" value="Diaminopimelate Epimerase, Chain A, domain 1"/>
    <property type="match status" value="2"/>
</dbReference>
<evidence type="ECO:0000313" key="4">
    <source>
        <dbReference type="EMBL" id="AFD09228.1"/>
    </source>
</evidence>
<evidence type="ECO:0000313" key="5">
    <source>
        <dbReference type="Proteomes" id="UP000007590"/>
    </source>
</evidence>
<gene>
    <name evidence="4" type="ordered locus">Solca_4238</name>
</gene>
<evidence type="ECO:0000256" key="1">
    <source>
        <dbReference type="ARBA" id="ARBA00008270"/>
    </source>
</evidence>
<dbReference type="eggNOG" id="COG0384">
    <property type="taxonomic scope" value="Bacteria"/>
</dbReference>